<evidence type="ECO:0000259" key="3">
    <source>
        <dbReference type="PROSITE" id="PS50042"/>
    </source>
</evidence>
<keyword evidence="2" id="KW-1133">Transmembrane helix</keyword>
<dbReference type="Pfam" id="PF00027">
    <property type="entry name" value="cNMP_binding"/>
    <property type="match status" value="1"/>
</dbReference>
<dbReference type="EMBL" id="JAGKSP010000001">
    <property type="protein sequence ID" value="MBP3961276.1"/>
    <property type="molecule type" value="Genomic_DNA"/>
</dbReference>
<proteinExistence type="predicted"/>
<dbReference type="CDD" id="cd00038">
    <property type="entry name" value="CAP_ED"/>
    <property type="match status" value="1"/>
</dbReference>
<dbReference type="Gene3D" id="1.25.10.10">
    <property type="entry name" value="Leucine-rich Repeat Variant"/>
    <property type="match status" value="2"/>
</dbReference>
<dbReference type="PROSITE" id="PS50042">
    <property type="entry name" value="CNMP_BINDING_3"/>
    <property type="match status" value="1"/>
</dbReference>
<feature type="transmembrane region" description="Helical" evidence="2">
    <location>
        <begin position="114"/>
        <end position="138"/>
    </location>
</feature>
<dbReference type="InterPro" id="IPR000595">
    <property type="entry name" value="cNMP-bd_dom"/>
</dbReference>
<organism evidence="4 5">
    <name type="scientific">Paenibacillus lignilyticus</name>
    <dbReference type="NCBI Taxonomy" id="1172615"/>
    <lineage>
        <taxon>Bacteria</taxon>
        <taxon>Bacillati</taxon>
        <taxon>Bacillota</taxon>
        <taxon>Bacilli</taxon>
        <taxon>Bacillales</taxon>
        <taxon>Paenibacillaceae</taxon>
        <taxon>Paenibacillus</taxon>
    </lineage>
</organism>
<feature type="transmembrane region" description="Helical" evidence="2">
    <location>
        <begin position="307"/>
        <end position="325"/>
    </location>
</feature>
<feature type="transmembrane region" description="Helical" evidence="2">
    <location>
        <begin position="402"/>
        <end position="421"/>
    </location>
</feature>
<dbReference type="RefSeq" id="WP_210654630.1">
    <property type="nucleotide sequence ID" value="NZ_JAGKSP010000001.1"/>
</dbReference>
<dbReference type="SUPFAM" id="SSF103473">
    <property type="entry name" value="MFS general substrate transporter"/>
    <property type="match status" value="1"/>
</dbReference>
<dbReference type="SMART" id="SM00100">
    <property type="entry name" value="cNMP"/>
    <property type="match status" value="1"/>
</dbReference>
<evidence type="ECO:0000256" key="1">
    <source>
        <dbReference type="ARBA" id="ARBA00023159"/>
    </source>
</evidence>
<dbReference type="SUPFAM" id="SSF51206">
    <property type="entry name" value="cAMP-binding domain-like"/>
    <property type="match status" value="1"/>
</dbReference>
<feature type="transmembrane region" description="Helical" evidence="2">
    <location>
        <begin position="331"/>
        <end position="351"/>
    </location>
</feature>
<dbReference type="SUPFAM" id="SSF48371">
    <property type="entry name" value="ARM repeat"/>
    <property type="match status" value="1"/>
</dbReference>
<feature type="transmembrane region" description="Helical" evidence="2">
    <location>
        <begin position="276"/>
        <end position="295"/>
    </location>
</feature>
<name>A0ABS5C5K1_9BACL</name>
<keyword evidence="5" id="KW-1185">Reference proteome</keyword>
<evidence type="ECO:0000313" key="5">
    <source>
        <dbReference type="Proteomes" id="UP000673394"/>
    </source>
</evidence>
<evidence type="ECO:0000313" key="4">
    <source>
        <dbReference type="EMBL" id="MBP3961276.1"/>
    </source>
</evidence>
<accession>A0ABS5C5K1</accession>
<reference evidence="4 5" key="1">
    <citation type="submission" date="2021-04" db="EMBL/GenBank/DDBJ databases">
        <title>Paenibacillus sp. DLE-14 whole genome sequence.</title>
        <authorList>
            <person name="Ham Y.J."/>
        </authorList>
    </citation>
    <scope>NUCLEOTIDE SEQUENCE [LARGE SCALE GENOMIC DNA]</scope>
    <source>
        <strain evidence="4 5">DLE-14</strain>
    </source>
</reference>
<dbReference type="InterPro" id="IPR018490">
    <property type="entry name" value="cNMP-bd_dom_sf"/>
</dbReference>
<dbReference type="InterPro" id="IPR014710">
    <property type="entry name" value="RmlC-like_jellyroll"/>
</dbReference>
<feature type="transmembrane region" description="Helical" evidence="2">
    <location>
        <begin position="21"/>
        <end position="40"/>
    </location>
</feature>
<dbReference type="Gene3D" id="2.60.120.10">
    <property type="entry name" value="Jelly Rolls"/>
    <property type="match status" value="1"/>
</dbReference>
<protein>
    <submittedName>
        <fullName evidence="4">Cyclic nucleotide-binding domain-containing protein</fullName>
    </submittedName>
</protein>
<evidence type="ECO:0000256" key="2">
    <source>
        <dbReference type="SAM" id="Phobius"/>
    </source>
</evidence>
<feature type="transmembrane region" description="Helical" evidence="2">
    <location>
        <begin position="86"/>
        <end position="108"/>
    </location>
</feature>
<keyword evidence="2" id="KW-0472">Membrane</keyword>
<dbReference type="InterPro" id="IPR011989">
    <property type="entry name" value="ARM-like"/>
</dbReference>
<sequence>MNAMLLRWIGVKFEDRRKLALMAPVFFLCGISELLNYNGYMTLFNQRFGSEYLPYVYGAEAVIMPLEAWLMSWLTSRLTKPQLMRTLFAIMGVIIGVNAVALLLFNSMDISPRAYYPFLFLSSSFVVRQQTILLWSLAVDLCPTQQAKRLMPVFVSSAALGGIAAGGLAQVVSKWLGADAVYMLAPLFLLAGGVNYWKSIANYLVPLTLKQERSVASGAVEGGLSPGDYLKRSFTTPYLLVAIGIMTLMPALYFLMEYVFLNVTRTIYKTESEFASFFGLMTTLLFTIALLLQLFSNRLMAWLGQSNMLPAIAIVFTCGFVAAAATFGTSFILYSLSIGYMFLYLLLYYFAEPANQLFFKLLPMLQRDGYRYIAQGVAASSGILIGALLQSLHAELGLSLRLLAWIGGGGAVLLVLLTYIGKSLYIRELIRSVQTMSDTRQDLALAFDEYMRENKSPLMLDQLLANSNDYAREVALGMIGRTGDDTYLPKLLALVDDRSARIRIASLRAMNLERAELQALVKVASFLEDPDYEVRAAGVRLLGRADHMRHQAVYFVRLKLLDSSPKVVAEAVKALYYLQYEQSFEACYEVIQRYLKEGGEQTVYICRVIAELEMYSFLPDVEQLLGHTDPAVRAEAIACMGKLRHFAAIPWLLEQLEWAEPALYEVTIDAFIAMGSGAIEPLTDVLQQAQPKVWSAAIRALAALLDEAECQSELLGAALLKLEELWKSRDIEAALYKMELSTRAELARMRLTEHKSFLLDGVWTVMERIAEGDVVIAVRRAIEDEDEEIRESGLEALAEGSADKRLTAALLALFQGWSAPHTDMPHEQAIQVLRAAAGLQDMWLQLLASDALRREENEPLSGQQALMGMLDKVVFLKQVPFFSDLSLEELGYIAGIAVEEKHSAGTRLVASGEINNKLGVIVEGSVQLLASGSKHGMIAELGPKDVFGETSAIDATAATTTARSVGEVRILTLLGEEMAKLIRLHPEIGMGLLKASLARVRMLEQMIAQTG</sequence>
<feature type="transmembrane region" description="Helical" evidence="2">
    <location>
        <begin position="52"/>
        <end position="74"/>
    </location>
</feature>
<feature type="transmembrane region" description="Helical" evidence="2">
    <location>
        <begin position="238"/>
        <end position="256"/>
    </location>
</feature>
<dbReference type="Proteomes" id="UP000673394">
    <property type="component" value="Unassembled WGS sequence"/>
</dbReference>
<dbReference type="InterPro" id="IPR036259">
    <property type="entry name" value="MFS_trans_sf"/>
</dbReference>
<keyword evidence="1" id="KW-0010">Activator</keyword>
<comment type="caution">
    <text evidence="4">The sequence shown here is derived from an EMBL/GenBank/DDBJ whole genome shotgun (WGS) entry which is preliminary data.</text>
</comment>
<keyword evidence="2" id="KW-0812">Transmembrane</keyword>
<feature type="transmembrane region" description="Helical" evidence="2">
    <location>
        <begin position="372"/>
        <end position="390"/>
    </location>
</feature>
<gene>
    <name evidence="4" type="ORF">I8J30_01025</name>
</gene>
<feature type="domain" description="Cyclic nucleotide-binding" evidence="3">
    <location>
        <begin position="881"/>
        <end position="982"/>
    </location>
</feature>
<dbReference type="InterPro" id="IPR016024">
    <property type="entry name" value="ARM-type_fold"/>
</dbReference>
<feature type="transmembrane region" description="Helical" evidence="2">
    <location>
        <begin position="150"/>
        <end position="169"/>
    </location>
</feature>